<accession>U4KHW1</accession>
<keyword evidence="2" id="KW-1185">Reference proteome</keyword>
<protein>
    <submittedName>
        <fullName evidence="1">Uncharacterized protein</fullName>
    </submittedName>
</protein>
<dbReference type="KEGG" id="vni:VIBNI_B0061"/>
<proteinExistence type="predicted"/>
<dbReference type="Proteomes" id="UP000016895">
    <property type="component" value="Chromosome 2"/>
</dbReference>
<evidence type="ECO:0000313" key="2">
    <source>
        <dbReference type="Proteomes" id="UP000016895"/>
    </source>
</evidence>
<dbReference type="EMBL" id="FO203527">
    <property type="protein sequence ID" value="CCO59899.1"/>
    <property type="molecule type" value="Genomic_DNA"/>
</dbReference>
<name>U4KHW1_9VIBR</name>
<organism evidence="1 2">
    <name type="scientific">Vibrio nigripulchritudo</name>
    <dbReference type="NCBI Taxonomy" id="28173"/>
    <lineage>
        <taxon>Bacteria</taxon>
        <taxon>Pseudomonadati</taxon>
        <taxon>Pseudomonadota</taxon>
        <taxon>Gammaproteobacteria</taxon>
        <taxon>Vibrionales</taxon>
        <taxon>Vibrionaceae</taxon>
        <taxon>Vibrio</taxon>
    </lineage>
</organism>
<sequence>MSLNLKVFESSDKEMFYWVVYTVPGTSYEYIGRIRINEAN</sequence>
<reference evidence="1 2" key="1">
    <citation type="journal article" date="2013" name="ISME J.">
        <title>Comparative genomics of pathogenic lineages of Vibrio nigripulchritudo identifies virulence-associated traits.</title>
        <authorList>
            <person name="Goudenege D."/>
            <person name="Labreuche Y."/>
            <person name="Krin E."/>
            <person name="Ansquer D."/>
            <person name="Mangenot S."/>
            <person name="Calteau A."/>
            <person name="Medigue C."/>
            <person name="Mazel D."/>
            <person name="Polz M.F."/>
            <person name="Le Roux F."/>
        </authorList>
    </citation>
    <scope>NUCLEOTIDE SEQUENCE [LARGE SCALE GENOMIC DNA]</scope>
    <source>
        <strain evidence="2">SnF1</strain>
    </source>
</reference>
<gene>
    <name evidence="1" type="ORF">VIBNI_B0061</name>
</gene>
<evidence type="ECO:0000313" key="1">
    <source>
        <dbReference type="EMBL" id="CCO59899.1"/>
    </source>
</evidence>
<dbReference type="AlphaFoldDB" id="U4KHW1"/>